<dbReference type="PANTHER" id="PTHR30160">
    <property type="entry name" value="TETRAACYLDISACCHARIDE 4'-KINASE-RELATED"/>
    <property type="match status" value="1"/>
</dbReference>
<dbReference type="Gene3D" id="3.40.50.2000">
    <property type="entry name" value="Glycogen Phosphorylase B"/>
    <property type="match status" value="2"/>
</dbReference>
<dbReference type="Proteomes" id="UP000076964">
    <property type="component" value="Unassembled WGS sequence"/>
</dbReference>
<gene>
    <name evidence="3" type="ORF">TH606_05645</name>
</gene>
<dbReference type="InterPro" id="IPR002201">
    <property type="entry name" value="Glyco_trans_9"/>
</dbReference>
<evidence type="ECO:0008006" key="5">
    <source>
        <dbReference type="Google" id="ProtNLM"/>
    </source>
</evidence>
<dbReference type="NCBIfam" id="TIGR02201">
    <property type="entry name" value="heptsyl_trn_III"/>
    <property type="match status" value="1"/>
</dbReference>
<keyword evidence="2" id="KW-0808">Transferase</keyword>
<evidence type="ECO:0000256" key="1">
    <source>
        <dbReference type="ARBA" id="ARBA00022676"/>
    </source>
</evidence>
<protein>
    <recommendedName>
        <fullName evidence="5">Lipopolysaccharide heptosyltransferase III</fullName>
    </recommendedName>
</protein>
<proteinExistence type="predicted"/>
<accession>A0A177E8D2</accession>
<dbReference type="STRING" id="1795632.TH606_05645"/>
<evidence type="ECO:0000313" key="3">
    <source>
        <dbReference type="EMBL" id="OAG27680.1"/>
    </source>
</evidence>
<dbReference type="GO" id="GO:0009244">
    <property type="term" value="P:lipopolysaccharide core region biosynthetic process"/>
    <property type="evidence" value="ECO:0007669"/>
    <property type="project" value="TreeGrafter"/>
</dbReference>
<dbReference type="Pfam" id="PF01075">
    <property type="entry name" value="Glyco_transf_9"/>
    <property type="match status" value="1"/>
</dbReference>
<dbReference type="InterPro" id="IPR011916">
    <property type="entry name" value="LipoPS_heptosylTferase-III"/>
</dbReference>
<keyword evidence="4" id="KW-1185">Reference proteome</keyword>
<name>A0A177E8D2_9BACT</name>
<dbReference type="SUPFAM" id="SSF53756">
    <property type="entry name" value="UDP-Glycosyltransferase/glycogen phosphorylase"/>
    <property type="match status" value="1"/>
</dbReference>
<evidence type="ECO:0000256" key="2">
    <source>
        <dbReference type="ARBA" id="ARBA00022679"/>
    </source>
</evidence>
<dbReference type="EMBL" id="LSFI01000022">
    <property type="protein sequence ID" value="OAG27680.1"/>
    <property type="molecule type" value="Genomic_DNA"/>
</dbReference>
<dbReference type="CDD" id="cd03789">
    <property type="entry name" value="GT9_LPS_heptosyltransferase"/>
    <property type="match status" value="1"/>
</dbReference>
<dbReference type="PANTHER" id="PTHR30160:SF1">
    <property type="entry name" value="LIPOPOLYSACCHARIDE 1,2-N-ACETYLGLUCOSAMINETRANSFERASE-RELATED"/>
    <property type="match status" value="1"/>
</dbReference>
<organism evidence="3 4">
    <name type="scientific">Thermodesulfatator autotrophicus</name>
    <dbReference type="NCBI Taxonomy" id="1795632"/>
    <lineage>
        <taxon>Bacteria</taxon>
        <taxon>Pseudomonadati</taxon>
        <taxon>Thermodesulfobacteriota</taxon>
        <taxon>Thermodesulfobacteria</taxon>
        <taxon>Thermodesulfobacteriales</taxon>
        <taxon>Thermodesulfatatoraceae</taxon>
        <taxon>Thermodesulfatator</taxon>
    </lineage>
</organism>
<dbReference type="AlphaFoldDB" id="A0A177E8D2"/>
<reference evidence="3 4" key="1">
    <citation type="submission" date="2016-02" db="EMBL/GenBank/DDBJ databases">
        <title>Draft genome sequence of Thermodesulfatator sp. S606.</title>
        <authorList>
            <person name="Lai Q."/>
            <person name="Cao J."/>
            <person name="Dupont S."/>
            <person name="Shao Z."/>
            <person name="Jebbar M."/>
            <person name="Alain K."/>
        </authorList>
    </citation>
    <scope>NUCLEOTIDE SEQUENCE [LARGE SCALE GENOMIC DNA]</scope>
    <source>
        <strain evidence="3 4">S606</strain>
    </source>
</reference>
<dbReference type="GO" id="GO:0005829">
    <property type="term" value="C:cytosol"/>
    <property type="evidence" value="ECO:0007669"/>
    <property type="project" value="TreeGrafter"/>
</dbReference>
<dbReference type="GO" id="GO:0008713">
    <property type="term" value="F:ADP-heptose-lipopolysaccharide heptosyltransferase activity"/>
    <property type="evidence" value="ECO:0007669"/>
    <property type="project" value="TreeGrafter"/>
</dbReference>
<dbReference type="InterPro" id="IPR051199">
    <property type="entry name" value="LPS_LOS_Heptosyltrfase"/>
</dbReference>
<keyword evidence="1" id="KW-0328">Glycosyltransferase</keyword>
<comment type="caution">
    <text evidence="3">The sequence shown here is derived from an EMBL/GenBank/DDBJ whole genome shotgun (WGS) entry which is preliminary data.</text>
</comment>
<sequence>MKILAIKFKQIGDVLLLEPSLRFIKETFPKAELTVLVNDFTAPVLRHAPYIDHLIAYDRSLKKLSLVRRIKGEWQFIKTWYKNKFDLVISYSAGDRSTFYSLLAKGKYKVGLKTNKDWKNRIFDSYYQIPDTHTVLQDLWLTNKAFRLNDIFNSNIKPNLYLTDEIKEKSFSILEGQGISKKDKVVCLHPVANWFLKCWRPDFNAKIIDFFLKEGIRVIITSGKQKREVDFVNEILTHVSNSKGLINLSGKISLELLGGILFHSDLFFGIDTAPMHMAAALDKPVIALFGPTGKHNWGPWENGLSHTDWSSPYKKRGTQKWGKHLVIQMDWDCIPCGGKKVLCKCDLKNPRCLTSLSPEKVINHLKNYLLEIL</sequence>
<evidence type="ECO:0000313" key="4">
    <source>
        <dbReference type="Proteomes" id="UP000076964"/>
    </source>
</evidence>
<dbReference type="RefSeq" id="WP_068541949.1">
    <property type="nucleotide sequence ID" value="NZ_LSFI01000022.1"/>
</dbReference>